<evidence type="ECO:0000313" key="4">
    <source>
        <dbReference type="EMBL" id="KAJ1731852.1"/>
    </source>
</evidence>
<dbReference type="SUPFAM" id="SSF51735">
    <property type="entry name" value="NAD(P)-binding Rossmann-fold domains"/>
    <property type="match status" value="1"/>
</dbReference>
<dbReference type="OrthoDB" id="430436at2759"/>
<evidence type="ECO:0000256" key="2">
    <source>
        <dbReference type="ARBA" id="ARBA00006617"/>
    </source>
</evidence>
<proteinExistence type="inferred from homology"/>
<dbReference type="InterPro" id="IPR036291">
    <property type="entry name" value="NAD(P)-bd_dom_sf"/>
</dbReference>
<dbReference type="GO" id="GO:0051170">
    <property type="term" value="P:import into nucleus"/>
    <property type="evidence" value="ECO:0007669"/>
    <property type="project" value="TreeGrafter"/>
</dbReference>
<dbReference type="PANTHER" id="PTHR14097:SF7">
    <property type="entry name" value="OXIDOREDUCTASE HTATIP2"/>
    <property type="match status" value="1"/>
</dbReference>
<name>A0A9W7Y8I8_9FUNG</name>
<dbReference type="InterPro" id="IPR016040">
    <property type="entry name" value="NAD(P)-bd_dom"/>
</dbReference>
<reference evidence="4" key="1">
    <citation type="submission" date="2022-07" db="EMBL/GenBank/DDBJ databases">
        <title>Phylogenomic reconstructions and comparative analyses of Kickxellomycotina fungi.</title>
        <authorList>
            <person name="Reynolds N.K."/>
            <person name="Stajich J.E."/>
            <person name="Barry K."/>
            <person name="Grigoriev I.V."/>
            <person name="Crous P."/>
            <person name="Smith M.E."/>
        </authorList>
    </citation>
    <scope>NUCLEOTIDE SEQUENCE</scope>
    <source>
        <strain evidence="4">BCRC 34381</strain>
    </source>
</reference>
<dbReference type="GO" id="GO:0005741">
    <property type="term" value="C:mitochondrial outer membrane"/>
    <property type="evidence" value="ECO:0007669"/>
    <property type="project" value="UniProtKB-SubCell"/>
</dbReference>
<dbReference type="Pfam" id="PF13460">
    <property type="entry name" value="NAD_binding_10"/>
    <property type="match status" value="1"/>
</dbReference>
<evidence type="ECO:0000259" key="3">
    <source>
        <dbReference type="Pfam" id="PF13460"/>
    </source>
</evidence>
<dbReference type="PANTHER" id="PTHR14097">
    <property type="entry name" value="OXIDOREDUCTASE HTATIP2"/>
    <property type="match status" value="1"/>
</dbReference>
<comment type="subcellular location">
    <subcellularLocation>
        <location evidence="1">Mitochondrion outer membrane</location>
        <topology evidence="1">Peripheral membrane protein</topology>
    </subcellularLocation>
</comment>
<evidence type="ECO:0000313" key="5">
    <source>
        <dbReference type="Proteomes" id="UP001143981"/>
    </source>
</evidence>
<gene>
    <name evidence="4" type="primary">HTATIP2</name>
    <name evidence="4" type="ORF">LPJ61_002333</name>
</gene>
<organism evidence="4 5">
    <name type="scientific">Coemansia biformis</name>
    <dbReference type="NCBI Taxonomy" id="1286918"/>
    <lineage>
        <taxon>Eukaryota</taxon>
        <taxon>Fungi</taxon>
        <taxon>Fungi incertae sedis</taxon>
        <taxon>Zoopagomycota</taxon>
        <taxon>Kickxellomycotina</taxon>
        <taxon>Kickxellomycetes</taxon>
        <taxon>Kickxellales</taxon>
        <taxon>Kickxellaceae</taxon>
        <taxon>Coemansia</taxon>
    </lineage>
</organism>
<comment type="similarity">
    <text evidence="2">Belongs to the FMP52 family.</text>
</comment>
<accession>A0A9W7Y8I8</accession>
<comment type="caution">
    <text evidence="4">The sequence shown here is derived from an EMBL/GenBank/DDBJ whole genome shotgun (WGS) entry which is preliminary data.</text>
</comment>
<dbReference type="EMBL" id="JANBOI010000284">
    <property type="protein sequence ID" value="KAJ1731852.1"/>
    <property type="molecule type" value="Genomic_DNA"/>
</dbReference>
<feature type="domain" description="NAD(P)-binding" evidence="3">
    <location>
        <begin position="38"/>
        <end position="183"/>
    </location>
</feature>
<dbReference type="Proteomes" id="UP001143981">
    <property type="component" value="Unassembled WGS sequence"/>
</dbReference>
<protein>
    <submittedName>
        <fullName evidence="4">Oxidoreductase htatip2</fullName>
    </submittedName>
</protein>
<keyword evidence="5" id="KW-1185">Reference proteome</keyword>
<dbReference type="AlphaFoldDB" id="A0A9W7Y8I8"/>
<evidence type="ECO:0000256" key="1">
    <source>
        <dbReference type="ARBA" id="ARBA00004450"/>
    </source>
</evidence>
<dbReference type="Gene3D" id="3.40.50.720">
    <property type="entry name" value="NAD(P)-binding Rossmann-like Domain"/>
    <property type="match status" value="1"/>
</dbReference>
<sequence>MASPVTIDAETPVLGEGFTSAASAFKERSPGRCALVMGGTGQVGREVVKHLLASDAFAKVTVLTRRPIEYAGANAEKLEQKSVDYENTEQLERDTAGHTHAFFCLGTTRAKSGSDGFYKVDHDYALNAARACKAAGVEHYSVCSSSGASKDSRFLYTRAKGEVDAEVQSMGFPRASIFRPAMLMCHRDEARLLERVAGFVMPAINYVLPNKASIPTSTVAWAMVSNAFKAVDTPVSETVSNAQMLQAFRDGQ</sequence>